<dbReference type="EMBL" id="ML121554">
    <property type="protein sequence ID" value="RPB22083.1"/>
    <property type="molecule type" value="Genomic_DNA"/>
</dbReference>
<sequence length="77" mass="8552">MLAIGHSLQLCHLQLVQEHCRSYQCLVLSVVNIKNKDELSISLLDSFLGAFEQASTSYDKWACNSMDCGGDFIKKGV</sequence>
<dbReference type="AlphaFoldDB" id="A0A3N4LGV5"/>
<accession>A0A3N4LGV5</accession>
<proteinExistence type="predicted"/>
<protein>
    <submittedName>
        <fullName evidence="1">Uncharacterized protein</fullName>
    </submittedName>
</protein>
<name>A0A3N4LGV5_9PEZI</name>
<reference evidence="1 2" key="1">
    <citation type="journal article" date="2018" name="Nat. Ecol. Evol.">
        <title>Pezizomycetes genomes reveal the molecular basis of ectomycorrhizal truffle lifestyle.</title>
        <authorList>
            <person name="Murat C."/>
            <person name="Payen T."/>
            <person name="Noel B."/>
            <person name="Kuo A."/>
            <person name="Morin E."/>
            <person name="Chen J."/>
            <person name="Kohler A."/>
            <person name="Krizsan K."/>
            <person name="Balestrini R."/>
            <person name="Da Silva C."/>
            <person name="Montanini B."/>
            <person name="Hainaut M."/>
            <person name="Levati E."/>
            <person name="Barry K.W."/>
            <person name="Belfiori B."/>
            <person name="Cichocki N."/>
            <person name="Clum A."/>
            <person name="Dockter R.B."/>
            <person name="Fauchery L."/>
            <person name="Guy J."/>
            <person name="Iotti M."/>
            <person name="Le Tacon F."/>
            <person name="Lindquist E.A."/>
            <person name="Lipzen A."/>
            <person name="Malagnac F."/>
            <person name="Mello A."/>
            <person name="Molinier V."/>
            <person name="Miyauchi S."/>
            <person name="Poulain J."/>
            <person name="Riccioni C."/>
            <person name="Rubini A."/>
            <person name="Sitrit Y."/>
            <person name="Splivallo R."/>
            <person name="Traeger S."/>
            <person name="Wang M."/>
            <person name="Zifcakova L."/>
            <person name="Wipf D."/>
            <person name="Zambonelli A."/>
            <person name="Paolocci F."/>
            <person name="Nowrousian M."/>
            <person name="Ottonello S."/>
            <person name="Baldrian P."/>
            <person name="Spatafora J.W."/>
            <person name="Henrissat B."/>
            <person name="Nagy L.G."/>
            <person name="Aury J.M."/>
            <person name="Wincker P."/>
            <person name="Grigoriev I.V."/>
            <person name="Bonfante P."/>
            <person name="Martin F.M."/>
        </authorList>
    </citation>
    <scope>NUCLEOTIDE SEQUENCE [LARGE SCALE GENOMIC DNA]</scope>
    <source>
        <strain evidence="1 2">ATCC MYA-4762</strain>
    </source>
</reference>
<gene>
    <name evidence="1" type="ORF">L211DRAFT_885739</name>
</gene>
<organism evidence="1 2">
    <name type="scientific">Terfezia boudieri ATCC MYA-4762</name>
    <dbReference type="NCBI Taxonomy" id="1051890"/>
    <lineage>
        <taxon>Eukaryota</taxon>
        <taxon>Fungi</taxon>
        <taxon>Dikarya</taxon>
        <taxon>Ascomycota</taxon>
        <taxon>Pezizomycotina</taxon>
        <taxon>Pezizomycetes</taxon>
        <taxon>Pezizales</taxon>
        <taxon>Pezizaceae</taxon>
        <taxon>Terfezia</taxon>
    </lineage>
</organism>
<evidence type="ECO:0000313" key="1">
    <source>
        <dbReference type="EMBL" id="RPB22083.1"/>
    </source>
</evidence>
<dbReference type="Proteomes" id="UP000267821">
    <property type="component" value="Unassembled WGS sequence"/>
</dbReference>
<evidence type="ECO:0000313" key="2">
    <source>
        <dbReference type="Proteomes" id="UP000267821"/>
    </source>
</evidence>
<dbReference type="InParanoid" id="A0A3N4LGV5"/>
<keyword evidence="2" id="KW-1185">Reference proteome</keyword>